<evidence type="ECO:0000256" key="2">
    <source>
        <dbReference type="SAM" id="SignalP"/>
    </source>
</evidence>
<evidence type="ECO:0000256" key="1">
    <source>
        <dbReference type="SAM" id="Phobius"/>
    </source>
</evidence>
<gene>
    <name evidence="3" type="ORF">JIN78_03705</name>
</gene>
<keyword evidence="2" id="KW-0732">Signal</keyword>
<keyword evidence="4" id="KW-1185">Reference proteome</keyword>
<dbReference type="EMBL" id="JAENIO010000006">
    <property type="protein sequence ID" value="MBK1833157.1"/>
    <property type="molecule type" value="Genomic_DNA"/>
</dbReference>
<accession>A0A934RNZ8</accession>
<feature type="chain" id="PRO_5037840757" evidence="2">
    <location>
        <begin position="30"/>
        <end position="784"/>
    </location>
</feature>
<protein>
    <submittedName>
        <fullName evidence="3">Uncharacterized protein</fullName>
    </submittedName>
</protein>
<feature type="signal peptide" evidence="2">
    <location>
        <begin position="1"/>
        <end position="29"/>
    </location>
</feature>
<evidence type="ECO:0000313" key="3">
    <source>
        <dbReference type="EMBL" id="MBK1833157.1"/>
    </source>
</evidence>
<keyword evidence="1" id="KW-0812">Transmembrane</keyword>
<feature type="transmembrane region" description="Helical" evidence="1">
    <location>
        <begin position="430"/>
        <end position="452"/>
    </location>
</feature>
<name>A0A934RNZ8_9BACT</name>
<sequence length="784" mass="86553">MKLPFFHLPGLVLLLSGALSLPLASSDHADPLVINPLKPAQDGEARLTDLYVFSDSSHPPGALVLILGVFPGLGPPQEALPLDFDNLEYRLALDLNRGGTLGLRHDKAMMQQRYGGHFDHPEQIAADIAFDFTFDEQGKIARFEVTGLSTGKALTEGDFVPGRINVASGLFDDPFLLPRFERHNVVAAIISLPLNTLDDAQEVIVWGEAWRKGRKVEHVGRAQRTQLPRFELLNTLPPSQHVREILRRHEQPTLEEDFRRTFLSPLFAHRPYDAAPDVVIFRLPTGPGQRARFPNGRALNDDVLLPLAIQGDGQLLEVAKTDDPHYDAARGNDKPFLAAFPYLAPPWTGPALSHHPARVPSPRPDLTPANWRKVAFPLLALLLALGLVTPKLWARSRLLPAQLGLLFLAGAPALTLLAGAASFAPSLKLALLLLTLVLTTLAAASFFFFIAWKGGEFHARQAANPSRGGQAFDYEDRQATPLSCEETWQKLSAEPYQELPLHQLSFRRLLWGTLTRHPLFDYLAAQRRILHSQAPFRATGQGYPKLINANGICLKGTWQIAENKDNPYQGLLAPGTNFPLLARLSSFTAETKNGHPRSLGLACQLFPRENEHDKVHTLLLHEDFGGLHAPSIIGSHLSNSPPATLRLSRQSLPLLLLTLITYPFQSRSPWTRPLHVLTSGAGEPRFLQVVLQGSPPTTDSQESDFREEILRRFANEKTLEPLSGEIWVSDQGARKGLSGQLSGTEWHRIGTILFHAAVASAAGDRQWHFSHHLPHSSNHPATDS</sequence>
<organism evidence="3 4">
    <name type="scientific">Roseibacillus ishigakijimensis</name>
    <dbReference type="NCBI Taxonomy" id="454146"/>
    <lineage>
        <taxon>Bacteria</taxon>
        <taxon>Pseudomonadati</taxon>
        <taxon>Verrucomicrobiota</taxon>
        <taxon>Verrucomicrobiia</taxon>
        <taxon>Verrucomicrobiales</taxon>
        <taxon>Verrucomicrobiaceae</taxon>
        <taxon>Roseibacillus</taxon>
    </lineage>
</organism>
<dbReference type="RefSeq" id="WP_200390591.1">
    <property type="nucleotide sequence ID" value="NZ_JAENIO010000006.1"/>
</dbReference>
<dbReference type="Proteomes" id="UP000604083">
    <property type="component" value="Unassembled WGS sequence"/>
</dbReference>
<proteinExistence type="predicted"/>
<reference evidence="3" key="1">
    <citation type="submission" date="2021-01" db="EMBL/GenBank/DDBJ databases">
        <title>Modified the classification status of verrucomicrobia.</title>
        <authorList>
            <person name="Feng X."/>
        </authorList>
    </citation>
    <scope>NUCLEOTIDE SEQUENCE</scope>
    <source>
        <strain evidence="3">KCTC 12986</strain>
    </source>
</reference>
<feature type="transmembrane region" description="Helical" evidence="1">
    <location>
        <begin position="405"/>
        <end position="424"/>
    </location>
</feature>
<comment type="caution">
    <text evidence="3">The sequence shown here is derived from an EMBL/GenBank/DDBJ whole genome shotgun (WGS) entry which is preliminary data.</text>
</comment>
<keyword evidence="1" id="KW-1133">Transmembrane helix</keyword>
<dbReference type="AlphaFoldDB" id="A0A934RNZ8"/>
<keyword evidence="1" id="KW-0472">Membrane</keyword>
<evidence type="ECO:0000313" key="4">
    <source>
        <dbReference type="Proteomes" id="UP000604083"/>
    </source>
</evidence>